<dbReference type="InterPro" id="IPR051708">
    <property type="entry name" value="Plant_Aspart_Prot_A1"/>
</dbReference>
<name>A0A067K2U7_JATCU</name>
<dbReference type="PRINTS" id="PR00792">
    <property type="entry name" value="PEPSIN"/>
</dbReference>
<evidence type="ECO:0000256" key="3">
    <source>
        <dbReference type="ARBA" id="ARBA00022750"/>
    </source>
</evidence>
<dbReference type="PROSITE" id="PS51767">
    <property type="entry name" value="PEPTIDASE_A1"/>
    <property type="match status" value="1"/>
</dbReference>
<dbReference type="MEROPS" id="A01.A11"/>
<dbReference type="OrthoDB" id="2747330at2759"/>
<accession>A0A067K2U7</accession>
<feature type="active site" evidence="6">
    <location>
        <position position="104"/>
    </location>
</feature>
<dbReference type="STRING" id="180498.A0A067K2U7"/>
<dbReference type="Pfam" id="PF14541">
    <property type="entry name" value="TAXi_C"/>
    <property type="match status" value="1"/>
</dbReference>
<dbReference type="InterPro" id="IPR021109">
    <property type="entry name" value="Peptidase_aspartic_dom_sf"/>
</dbReference>
<proteinExistence type="inferred from homology"/>
<evidence type="ECO:0000256" key="4">
    <source>
        <dbReference type="ARBA" id="ARBA00022801"/>
    </source>
</evidence>
<dbReference type="InterPro" id="IPR034161">
    <property type="entry name" value="Pepsin-like_plant"/>
</dbReference>
<keyword evidence="4" id="KW-0378">Hydrolase</keyword>
<sequence length="455" mass="49421">MVLVSSLPFLLLLLLTDLCYSISLRTTVNSTATKEYLKLPLLHRTPFKSPAQALPFDIRRLSLLHRQRTSLKSPVISGASTGSGQYFVSLRLGSPAQTLLLVADTGSDLVWVKCSACKNCSNYSPGSAFLARHSSTFSLIHCFNSQCRLVPHPRPNPCNRTRLHSPCRYEYSYADGSSTSGFFSKETTTLNTSAGREKKLKNLAFGCGFRISGPSLTGASFAGAHGVIGLGRAPISFSSQLGRRFGNKFSYCLMDYTLSPPPTSYLMIGGHQNSAVSRKRILNFTPLLVNSLSPTFYYIGIKSVSVDGVKLPINPSVWSIDDLGNGGTIIDSGTTLTFLVEPAYREILSAIKRRVKLPGPGELTPGFDLCVNVSGVRRPVFPRMSLELAGNSVFSPPPRNYFIDTSEGVKCLAIQPVNSGSGFSVIGNLMQQGYLLEFDRDRSRLGFARSGCALP</sequence>
<evidence type="ECO:0000259" key="8">
    <source>
        <dbReference type="PROSITE" id="PS51767"/>
    </source>
</evidence>
<feature type="domain" description="Peptidase A1" evidence="8">
    <location>
        <begin position="86"/>
        <end position="448"/>
    </location>
</feature>
<keyword evidence="2" id="KW-0645">Protease</keyword>
<feature type="active site" evidence="6">
    <location>
        <position position="331"/>
    </location>
</feature>
<dbReference type="InterPro" id="IPR001461">
    <property type="entry name" value="Aspartic_peptidase_A1"/>
</dbReference>
<dbReference type="InterPro" id="IPR032861">
    <property type="entry name" value="TAXi_N"/>
</dbReference>
<dbReference type="InterPro" id="IPR032799">
    <property type="entry name" value="TAXi_C"/>
</dbReference>
<evidence type="ECO:0000256" key="6">
    <source>
        <dbReference type="PIRSR" id="PIRSR601461-1"/>
    </source>
</evidence>
<dbReference type="CDD" id="cd05476">
    <property type="entry name" value="pepsin_A_like_plant"/>
    <property type="match status" value="1"/>
</dbReference>
<dbReference type="PANTHER" id="PTHR47967">
    <property type="entry name" value="OS07G0603500 PROTEIN-RELATED"/>
    <property type="match status" value="1"/>
</dbReference>
<keyword evidence="10" id="KW-1185">Reference proteome</keyword>
<dbReference type="GO" id="GO:0006508">
    <property type="term" value="P:proteolysis"/>
    <property type="evidence" value="ECO:0007669"/>
    <property type="project" value="UniProtKB-KW"/>
</dbReference>
<evidence type="ECO:0000256" key="5">
    <source>
        <dbReference type="ARBA" id="ARBA00023180"/>
    </source>
</evidence>
<dbReference type="AlphaFoldDB" id="A0A067K2U7"/>
<evidence type="ECO:0000313" key="10">
    <source>
        <dbReference type="Proteomes" id="UP000027138"/>
    </source>
</evidence>
<reference evidence="9 10" key="1">
    <citation type="journal article" date="2014" name="PLoS ONE">
        <title>Global Analysis of Gene Expression Profiles in Physic Nut (Jatropha curcas L.) Seedlings Exposed to Salt Stress.</title>
        <authorList>
            <person name="Zhang L."/>
            <person name="Zhang C."/>
            <person name="Wu P."/>
            <person name="Chen Y."/>
            <person name="Li M."/>
            <person name="Jiang H."/>
            <person name="Wu G."/>
        </authorList>
    </citation>
    <scope>NUCLEOTIDE SEQUENCE [LARGE SCALE GENOMIC DNA]</scope>
    <source>
        <strain evidence="10">cv. GZQX0401</strain>
        <tissue evidence="9">Young leaves</tissue>
    </source>
</reference>
<dbReference type="Gene3D" id="2.40.70.10">
    <property type="entry name" value="Acid Proteases"/>
    <property type="match status" value="2"/>
</dbReference>
<keyword evidence="7" id="KW-0732">Signal</keyword>
<organism evidence="9 10">
    <name type="scientific">Jatropha curcas</name>
    <name type="common">Barbados nut</name>
    <dbReference type="NCBI Taxonomy" id="180498"/>
    <lineage>
        <taxon>Eukaryota</taxon>
        <taxon>Viridiplantae</taxon>
        <taxon>Streptophyta</taxon>
        <taxon>Embryophyta</taxon>
        <taxon>Tracheophyta</taxon>
        <taxon>Spermatophyta</taxon>
        <taxon>Magnoliopsida</taxon>
        <taxon>eudicotyledons</taxon>
        <taxon>Gunneridae</taxon>
        <taxon>Pentapetalae</taxon>
        <taxon>rosids</taxon>
        <taxon>fabids</taxon>
        <taxon>Malpighiales</taxon>
        <taxon>Euphorbiaceae</taxon>
        <taxon>Crotonoideae</taxon>
        <taxon>Jatropheae</taxon>
        <taxon>Jatropha</taxon>
    </lineage>
</organism>
<dbReference type="EMBL" id="KK914751">
    <property type="protein sequence ID" value="KDP29358.1"/>
    <property type="molecule type" value="Genomic_DNA"/>
</dbReference>
<gene>
    <name evidence="9" type="ORF">JCGZ_18279</name>
</gene>
<feature type="signal peptide" evidence="7">
    <location>
        <begin position="1"/>
        <end position="21"/>
    </location>
</feature>
<keyword evidence="5" id="KW-0325">Glycoprotein</keyword>
<dbReference type="FunFam" id="2.40.70.10:FF:000033">
    <property type="entry name" value="Aspartyl protease family protein"/>
    <property type="match status" value="1"/>
</dbReference>
<dbReference type="PANTHER" id="PTHR47967:SF46">
    <property type="entry name" value="ASPARTIC PROTEINASE NEPENTHESIN-1"/>
    <property type="match status" value="1"/>
</dbReference>
<dbReference type="Pfam" id="PF14543">
    <property type="entry name" value="TAXi_N"/>
    <property type="match status" value="1"/>
</dbReference>
<dbReference type="InterPro" id="IPR033121">
    <property type="entry name" value="PEPTIDASE_A1"/>
</dbReference>
<feature type="chain" id="PRO_5001642461" description="Peptidase A1 domain-containing protein" evidence="7">
    <location>
        <begin position="22"/>
        <end position="455"/>
    </location>
</feature>
<dbReference type="KEGG" id="jcu:105641973"/>
<dbReference type="Proteomes" id="UP000027138">
    <property type="component" value="Unassembled WGS sequence"/>
</dbReference>
<dbReference type="SUPFAM" id="SSF50630">
    <property type="entry name" value="Acid proteases"/>
    <property type="match status" value="1"/>
</dbReference>
<dbReference type="GO" id="GO:0004190">
    <property type="term" value="F:aspartic-type endopeptidase activity"/>
    <property type="evidence" value="ECO:0007669"/>
    <property type="project" value="UniProtKB-KW"/>
</dbReference>
<protein>
    <recommendedName>
        <fullName evidence="8">Peptidase A1 domain-containing protein</fullName>
    </recommendedName>
</protein>
<comment type="similarity">
    <text evidence="1">Belongs to the peptidase A1 family.</text>
</comment>
<keyword evidence="3" id="KW-0064">Aspartyl protease</keyword>
<evidence type="ECO:0000313" key="9">
    <source>
        <dbReference type="EMBL" id="KDP29358.1"/>
    </source>
</evidence>
<evidence type="ECO:0000256" key="2">
    <source>
        <dbReference type="ARBA" id="ARBA00022670"/>
    </source>
</evidence>
<dbReference type="FunFam" id="2.40.70.10:FF:000215">
    <property type="entry name" value="Aspartyl protease family protein 2"/>
    <property type="match status" value="1"/>
</dbReference>
<evidence type="ECO:0000256" key="1">
    <source>
        <dbReference type="ARBA" id="ARBA00007447"/>
    </source>
</evidence>
<evidence type="ECO:0000256" key="7">
    <source>
        <dbReference type="SAM" id="SignalP"/>
    </source>
</evidence>